<organism evidence="1 2">
    <name type="scientific">Nocardioides bizhenqiangii</name>
    <dbReference type="NCBI Taxonomy" id="3095076"/>
    <lineage>
        <taxon>Bacteria</taxon>
        <taxon>Bacillati</taxon>
        <taxon>Actinomycetota</taxon>
        <taxon>Actinomycetes</taxon>
        <taxon>Propionibacteriales</taxon>
        <taxon>Nocardioidaceae</taxon>
        <taxon>Nocardioides</taxon>
    </lineage>
</organism>
<dbReference type="RefSeq" id="WP_322457619.1">
    <property type="nucleotide sequence ID" value="NZ_CP141059.1"/>
</dbReference>
<protein>
    <submittedName>
        <fullName evidence="1">Uncharacterized protein</fullName>
    </submittedName>
</protein>
<proteinExistence type="predicted"/>
<gene>
    <name evidence="1" type="ORF">SHK19_02030</name>
</gene>
<evidence type="ECO:0000313" key="1">
    <source>
        <dbReference type="EMBL" id="WQQ27019.1"/>
    </source>
</evidence>
<evidence type="ECO:0000313" key="2">
    <source>
        <dbReference type="Proteomes" id="UP001327225"/>
    </source>
</evidence>
<reference evidence="2" key="1">
    <citation type="submission" date="2023-12" db="EMBL/GenBank/DDBJ databases">
        <title>Novel species in genus Nocardioides.</title>
        <authorList>
            <person name="Zhou H."/>
        </authorList>
    </citation>
    <scope>NUCLEOTIDE SEQUENCE [LARGE SCALE GENOMIC DNA]</scope>
    <source>
        <strain evidence="2">HM61</strain>
    </source>
</reference>
<dbReference type="Proteomes" id="UP001327225">
    <property type="component" value="Chromosome"/>
</dbReference>
<keyword evidence="2" id="KW-1185">Reference proteome</keyword>
<dbReference type="EMBL" id="CP141059">
    <property type="protein sequence ID" value="WQQ27019.1"/>
    <property type="molecule type" value="Genomic_DNA"/>
</dbReference>
<sequence length="89" mass="9479">MNRLIVVLLSVLIVLVAVHGFLVWRAGEQAHDDAEQAREYAEHQACVSGTQATVTVGLIAPALITPGEGLDRESQLESVRALSAQLDGC</sequence>
<accession>A0ABZ0ZSY9</accession>
<name>A0ABZ0ZSY9_9ACTN</name>